<comment type="caution">
    <text evidence="1">The sequence shown here is derived from an EMBL/GenBank/DDBJ whole genome shotgun (WGS) entry which is preliminary data.</text>
</comment>
<keyword evidence="2" id="KW-1185">Reference proteome</keyword>
<dbReference type="InterPro" id="IPR016181">
    <property type="entry name" value="Acyl_CoA_acyltransferase"/>
</dbReference>
<gene>
    <name evidence="1" type="ORF">BJX66DRAFT_346983</name>
</gene>
<reference evidence="1 2" key="1">
    <citation type="submission" date="2024-07" db="EMBL/GenBank/DDBJ databases">
        <title>Section-level genome sequencing and comparative genomics of Aspergillus sections Usti and Cavernicolus.</title>
        <authorList>
            <consortium name="Lawrence Berkeley National Laboratory"/>
            <person name="Nybo J.L."/>
            <person name="Vesth T.C."/>
            <person name="Theobald S."/>
            <person name="Frisvad J.C."/>
            <person name="Larsen T.O."/>
            <person name="Kjaerboelling I."/>
            <person name="Rothschild-Mancinelli K."/>
            <person name="Lyhne E.K."/>
            <person name="Kogle M.E."/>
            <person name="Barry K."/>
            <person name="Clum A."/>
            <person name="Na H."/>
            <person name="Ledsgaard L."/>
            <person name="Lin J."/>
            <person name="Lipzen A."/>
            <person name="Kuo A."/>
            <person name="Riley R."/>
            <person name="Mondo S."/>
            <person name="Labutti K."/>
            <person name="Haridas S."/>
            <person name="Pangalinan J."/>
            <person name="Salamov A.A."/>
            <person name="Simmons B.A."/>
            <person name="Magnuson J.K."/>
            <person name="Chen J."/>
            <person name="Drula E."/>
            <person name="Henrissat B."/>
            <person name="Wiebenga A."/>
            <person name="Lubbers R.J."/>
            <person name="Gomes A.C."/>
            <person name="Makela M.R."/>
            <person name="Stajich J."/>
            <person name="Grigoriev I.V."/>
            <person name="Mortensen U.H."/>
            <person name="De Vries R.P."/>
            <person name="Baker S.E."/>
            <person name="Andersen M.R."/>
        </authorList>
    </citation>
    <scope>NUCLEOTIDE SEQUENCE [LARGE SCALE GENOMIC DNA]</scope>
    <source>
        <strain evidence="1 2">CBS 209.92</strain>
    </source>
</reference>
<organism evidence="1 2">
    <name type="scientific">Aspergillus keveii</name>
    <dbReference type="NCBI Taxonomy" id="714993"/>
    <lineage>
        <taxon>Eukaryota</taxon>
        <taxon>Fungi</taxon>
        <taxon>Dikarya</taxon>
        <taxon>Ascomycota</taxon>
        <taxon>Pezizomycotina</taxon>
        <taxon>Eurotiomycetes</taxon>
        <taxon>Eurotiomycetidae</taxon>
        <taxon>Eurotiales</taxon>
        <taxon>Aspergillaceae</taxon>
        <taxon>Aspergillus</taxon>
        <taxon>Aspergillus subgen. Nidulantes</taxon>
    </lineage>
</organism>
<name>A0ABR4FSB2_9EURO</name>
<evidence type="ECO:0008006" key="3">
    <source>
        <dbReference type="Google" id="ProtNLM"/>
    </source>
</evidence>
<sequence length="254" mass="29907">MAHAMGKIDPESPEFEEVIAGQIDSFNKPYQSLFRLYYPIFGHESEEEKKVAFKNLVELERQWARDDPDCRWIRAIDTEQNNKLAAGALFKISKENPFGPNKSKKDESAVWYPAGGQREYIDEAARILGAPRERYMQRPHLYCYIGYVVDEYRESGLAHMMLGEECRLADELGLEAYMESVAWSGVALWMRHGFFPAFRVDAKPRKSKPEEEWLQMQKKMEPMKFWPMWRPPYGKWDPGVRPPWFDQQEVRTKL</sequence>
<protein>
    <recommendedName>
        <fullName evidence="3">N-acetyltransferase domain-containing protein</fullName>
    </recommendedName>
</protein>
<dbReference type="EMBL" id="JBFTWV010000124">
    <property type="protein sequence ID" value="KAL2786146.1"/>
    <property type="molecule type" value="Genomic_DNA"/>
</dbReference>
<dbReference type="Gene3D" id="3.40.630.30">
    <property type="match status" value="1"/>
</dbReference>
<evidence type="ECO:0000313" key="1">
    <source>
        <dbReference type="EMBL" id="KAL2786146.1"/>
    </source>
</evidence>
<dbReference type="SUPFAM" id="SSF55729">
    <property type="entry name" value="Acyl-CoA N-acyltransferases (Nat)"/>
    <property type="match status" value="1"/>
</dbReference>
<accession>A0ABR4FSB2</accession>
<dbReference type="PANTHER" id="PTHR42791:SF5">
    <property type="entry name" value="HYPOTHETICAL ACETYLTRANSFERASE (EUROFUNG)"/>
    <property type="match status" value="1"/>
</dbReference>
<dbReference type="InterPro" id="IPR052523">
    <property type="entry name" value="Trichothecene_AcTrans"/>
</dbReference>
<proteinExistence type="predicted"/>
<evidence type="ECO:0000313" key="2">
    <source>
        <dbReference type="Proteomes" id="UP001610563"/>
    </source>
</evidence>
<dbReference type="Proteomes" id="UP001610563">
    <property type="component" value="Unassembled WGS sequence"/>
</dbReference>
<dbReference type="PANTHER" id="PTHR42791">
    <property type="entry name" value="GNAT FAMILY ACETYLTRANSFERASE"/>
    <property type="match status" value="1"/>
</dbReference>